<sequence>MPDLFGLDFDVLNEPLVAGSTFNIDYEIGNLGTAVNGPFRVAFYLSKNNIIDPNAGFDVLLSSSTITGLGSNPSTGTFTRSLTLPGVNDPFWQTNSGDGTYHIGMVIDSLNQVSESNETNNRNRGFLLDWDDVVINNTLRADLVATSANVVLEPQTAGNSFDFDYNISNIGGAATGNYTVSFYLSGNDFISGADKSLGSVSLRSLAAGATTGTLTTRLTMPGVNDAFWLANGGNGDYTVGMIIDSANTVTESNEGNNRNQGQLIDFDTLVVNGTTAADLVATSANVVLEPQTAGNSFDFDYNISNIGGAATGNYTVSFYLSGNDFISGADKSLGSVSLRSLAAGATTGTLTTRLTMPGVNDAFWLANGGNGDYTVGMIIDSANTVTESNEGNNRNQGQLIDFDTLVVNGTTAADLVATSANVVLEPQTAGNSFDFDYNISNIGGAATGNYTVSFYLS</sequence>
<dbReference type="EMBL" id="JADEXP010000402">
    <property type="protein sequence ID" value="MBE9070270.1"/>
    <property type="molecule type" value="Genomic_DNA"/>
</dbReference>
<dbReference type="Pfam" id="PF07705">
    <property type="entry name" value="CARDB"/>
    <property type="match status" value="3"/>
</dbReference>
<keyword evidence="3" id="KW-1185">Reference proteome</keyword>
<dbReference type="Gene3D" id="2.60.40.10">
    <property type="entry name" value="Immunoglobulins"/>
    <property type="match status" value="3"/>
</dbReference>
<evidence type="ECO:0000313" key="3">
    <source>
        <dbReference type="Proteomes" id="UP000615026"/>
    </source>
</evidence>
<feature type="domain" description="CARDB" evidence="1">
    <location>
        <begin position="9"/>
        <end position="122"/>
    </location>
</feature>
<protein>
    <recommendedName>
        <fullName evidence="1">CARDB domain-containing protein</fullName>
    </recommendedName>
</protein>
<organism evidence="2 3">
    <name type="scientific">Leptolyngbya cf. ectocarpi LEGE 11479</name>
    <dbReference type="NCBI Taxonomy" id="1828722"/>
    <lineage>
        <taxon>Bacteria</taxon>
        <taxon>Bacillati</taxon>
        <taxon>Cyanobacteriota</taxon>
        <taxon>Cyanophyceae</taxon>
        <taxon>Leptolyngbyales</taxon>
        <taxon>Leptolyngbyaceae</taxon>
        <taxon>Leptolyngbya group</taxon>
        <taxon>Leptolyngbya</taxon>
    </lineage>
</organism>
<dbReference type="InterPro" id="IPR013783">
    <property type="entry name" value="Ig-like_fold"/>
</dbReference>
<dbReference type="Proteomes" id="UP000615026">
    <property type="component" value="Unassembled WGS sequence"/>
</dbReference>
<proteinExistence type="predicted"/>
<feature type="non-terminal residue" evidence="2">
    <location>
        <position position="457"/>
    </location>
</feature>
<evidence type="ECO:0000313" key="2">
    <source>
        <dbReference type="EMBL" id="MBE9070270.1"/>
    </source>
</evidence>
<feature type="domain" description="CARDB" evidence="1">
    <location>
        <begin position="141"/>
        <end position="258"/>
    </location>
</feature>
<gene>
    <name evidence="2" type="ORF">IQ260_26870</name>
</gene>
<evidence type="ECO:0000259" key="1">
    <source>
        <dbReference type="Pfam" id="PF07705"/>
    </source>
</evidence>
<dbReference type="AlphaFoldDB" id="A0A928ZZG3"/>
<name>A0A928ZZG3_LEPEC</name>
<dbReference type="RefSeq" id="WP_228016470.1">
    <property type="nucleotide sequence ID" value="NZ_JADEXP010000402.1"/>
</dbReference>
<accession>A0A928ZZG3</accession>
<comment type="caution">
    <text evidence="2">The sequence shown here is derived from an EMBL/GenBank/DDBJ whole genome shotgun (WGS) entry which is preliminary data.</text>
</comment>
<dbReference type="InterPro" id="IPR011635">
    <property type="entry name" value="CARDB"/>
</dbReference>
<reference evidence="2" key="1">
    <citation type="submission" date="2020-10" db="EMBL/GenBank/DDBJ databases">
        <authorList>
            <person name="Castelo-Branco R."/>
            <person name="Eusebio N."/>
            <person name="Adriana R."/>
            <person name="Vieira A."/>
            <person name="Brugerolle De Fraissinette N."/>
            <person name="Rezende De Castro R."/>
            <person name="Schneider M.P."/>
            <person name="Vasconcelos V."/>
            <person name="Leao P.N."/>
        </authorList>
    </citation>
    <scope>NUCLEOTIDE SEQUENCE</scope>
    <source>
        <strain evidence="2">LEGE 11479</strain>
    </source>
</reference>
<feature type="domain" description="CARDB" evidence="1">
    <location>
        <begin position="277"/>
        <end position="394"/>
    </location>
</feature>